<proteinExistence type="predicted"/>
<sequence>MASPVYADPQSLNILTETLNQTFIETGRFFRSGGGGASKTQLKRSLPRAQEQFQSALDELSEHIVCKMSVNFIAKAFLERDYAALQAKKAALKPAEDVVMGESDIKQEPETQPQPELPTNTSQPASKPAEEAVGASPLQANGESTVPQQEVKAEQIEDTSNPGNQPLSGTGELNFNQAANDASAPNEFDLNLDFGDDNIGNENFLSGSNFGNIDQSGHNEQDKSNDTPTNIASNAHGDTGQDTNVQAGGDAFDLELQKAGVFTEQQPEGQSTNNNSNNNGNNGNSEDAMALGQSSFDELFMESENFGGEGMGDPNLLEGDGLMNINELDDSWFT</sequence>
<feature type="region of interest" description="Disordered" evidence="1">
    <location>
        <begin position="102"/>
        <end position="175"/>
    </location>
</feature>
<dbReference type="RefSeq" id="XP_001210485.1">
    <property type="nucleotide sequence ID" value="XM_001210485.1"/>
</dbReference>
<protein>
    <submittedName>
        <fullName evidence="2">Uncharacterized protein</fullName>
    </submittedName>
</protein>
<evidence type="ECO:0000256" key="1">
    <source>
        <dbReference type="SAM" id="MobiDB-lite"/>
    </source>
</evidence>
<name>Q0D0Y5_ASPTN</name>
<dbReference type="STRING" id="341663.Q0D0Y5"/>
<organism evidence="2 3">
    <name type="scientific">Aspergillus terreus (strain NIH 2624 / FGSC A1156)</name>
    <dbReference type="NCBI Taxonomy" id="341663"/>
    <lineage>
        <taxon>Eukaryota</taxon>
        <taxon>Fungi</taxon>
        <taxon>Dikarya</taxon>
        <taxon>Ascomycota</taxon>
        <taxon>Pezizomycotina</taxon>
        <taxon>Eurotiomycetes</taxon>
        <taxon>Eurotiomycetidae</taxon>
        <taxon>Eurotiales</taxon>
        <taxon>Aspergillaceae</taxon>
        <taxon>Aspergillus</taxon>
        <taxon>Aspergillus subgen. Circumdati</taxon>
    </lineage>
</organism>
<dbReference type="VEuPathDB" id="FungiDB:ATEG_00399"/>
<evidence type="ECO:0000313" key="2">
    <source>
        <dbReference type="EMBL" id="EAU39045.1"/>
    </source>
</evidence>
<feature type="compositionally biased region" description="Low complexity" evidence="1">
    <location>
        <begin position="110"/>
        <end position="121"/>
    </location>
</feature>
<feature type="region of interest" description="Disordered" evidence="1">
    <location>
        <begin position="264"/>
        <end position="289"/>
    </location>
</feature>
<reference evidence="3" key="1">
    <citation type="submission" date="2005-09" db="EMBL/GenBank/DDBJ databases">
        <title>Annotation of the Aspergillus terreus NIH2624 genome.</title>
        <authorList>
            <person name="Birren B.W."/>
            <person name="Lander E.S."/>
            <person name="Galagan J.E."/>
            <person name="Nusbaum C."/>
            <person name="Devon K."/>
            <person name="Henn M."/>
            <person name="Ma L.-J."/>
            <person name="Jaffe D.B."/>
            <person name="Butler J."/>
            <person name="Alvarez P."/>
            <person name="Gnerre S."/>
            <person name="Grabherr M."/>
            <person name="Kleber M."/>
            <person name="Mauceli E.W."/>
            <person name="Brockman W."/>
            <person name="Rounsley S."/>
            <person name="Young S.K."/>
            <person name="LaButti K."/>
            <person name="Pushparaj V."/>
            <person name="DeCaprio D."/>
            <person name="Crawford M."/>
            <person name="Koehrsen M."/>
            <person name="Engels R."/>
            <person name="Montgomery P."/>
            <person name="Pearson M."/>
            <person name="Howarth C."/>
            <person name="Larson L."/>
            <person name="Luoma S."/>
            <person name="White J."/>
            <person name="Alvarado L."/>
            <person name="Kodira C.D."/>
            <person name="Zeng Q."/>
            <person name="Oleary S."/>
            <person name="Yandava C."/>
            <person name="Denning D.W."/>
            <person name="Nierman W.C."/>
            <person name="Milne T."/>
            <person name="Madden K."/>
        </authorList>
    </citation>
    <scope>NUCLEOTIDE SEQUENCE [LARGE SCALE GENOMIC DNA]</scope>
    <source>
        <strain evidence="3">NIH 2624 / FGSC A1156</strain>
    </source>
</reference>
<evidence type="ECO:0000313" key="3">
    <source>
        <dbReference type="Proteomes" id="UP000007963"/>
    </source>
</evidence>
<dbReference type="AlphaFoldDB" id="Q0D0Y5"/>
<feature type="compositionally biased region" description="Polar residues" evidence="1">
    <location>
        <begin position="203"/>
        <end position="216"/>
    </location>
</feature>
<feature type="compositionally biased region" description="Low complexity" evidence="1">
    <location>
        <begin position="273"/>
        <end position="285"/>
    </location>
</feature>
<feature type="region of interest" description="Disordered" evidence="1">
    <location>
        <begin position="203"/>
        <end position="247"/>
    </location>
</feature>
<dbReference type="OrthoDB" id="5409998at2759"/>
<dbReference type="HOGENOM" id="CLU_769452_0_0_1"/>
<accession>Q0D0Y5</accession>
<gene>
    <name evidence="2" type="ORF">ATEG_00399</name>
</gene>
<dbReference type="OMA" id="MGPAESN"/>
<dbReference type="GeneID" id="4355153"/>
<feature type="compositionally biased region" description="Polar residues" evidence="1">
    <location>
        <begin position="138"/>
        <end position="148"/>
    </location>
</feature>
<dbReference type="EMBL" id="CH476594">
    <property type="protein sequence ID" value="EAU39045.1"/>
    <property type="molecule type" value="Genomic_DNA"/>
</dbReference>
<dbReference type="eggNOG" id="ENOG502SWGH">
    <property type="taxonomic scope" value="Eukaryota"/>
</dbReference>
<feature type="compositionally biased region" description="Polar residues" evidence="1">
    <location>
        <begin position="158"/>
        <end position="175"/>
    </location>
</feature>
<dbReference type="Proteomes" id="UP000007963">
    <property type="component" value="Unassembled WGS sequence"/>
</dbReference>